<dbReference type="SUPFAM" id="SSF56281">
    <property type="entry name" value="Metallo-hydrolase/oxidoreductase"/>
    <property type="match status" value="1"/>
</dbReference>
<gene>
    <name evidence="2" type="ORF">FXF69_34690</name>
</gene>
<organism evidence="2 3">
    <name type="scientific">Actinomadura chibensis</name>
    <dbReference type="NCBI Taxonomy" id="392828"/>
    <lineage>
        <taxon>Bacteria</taxon>
        <taxon>Bacillati</taxon>
        <taxon>Actinomycetota</taxon>
        <taxon>Actinomycetes</taxon>
        <taxon>Streptosporangiales</taxon>
        <taxon>Thermomonosporaceae</taxon>
        <taxon>Actinomadura</taxon>
    </lineage>
</organism>
<name>A0A5D0NCG8_9ACTN</name>
<dbReference type="PANTHER" id="PTHR42951:SF14">
    <property type="entry name" value="METALLO-BETA-LACTAMASE SUPERFAMILY PROTEIN"/>
    <property type="match status" value="1"/>
</dbReference>
<dbReference type="STRING" id="1220554.GCA_001552135_01281"/>
<dbReference type="GO" id="GO:0016787">
    <property type="term" value="F:hydrolase activity"/>
    <property type="evidence" value="ECO:0007669"/>
    <property type="project" value="UniProtKB-KW"/>
</dbReference>
<dbReference type="Gene3D" id="3.60.15.10">
    <property type="entry name" value="Ribonuclease Z/Hydroxyacylglutathione hydrolase-like"/>
    <property type="match status" value="1"/>
</dbReference>
<dbReference type="InterPro" id="IPR050855">
    <property type="entry name" value="NDM-1-like"/>
</dbReference>
<dbReference type="CDD" id="cd07739">
    <property type="entry name" value="metallo-hydrolase-like_MBL-fold"/>
    <property type="match status" value="1"/>
</dbReference>
<dbReference type="EMBL" id="VSFG01000009">
    <property type="protein sequence ID" value="TYB42057.1"/>
    <property type="molecule type" value="Genomic_DNA"/>
</dbReference>
<protein>
    <submittedName>
        <fullName evidence="2">MBL fold metallo-hydrolase</fullName>
    </submittedName>
</protein>
<comment type="caution">
    <text evidence="2">The sequence shown here is derived from an EMBL/GenBank/DDBJ whole genome shotgun (WGS) entry which is preliminary data.</text>
</comment>
<dbReference type="Pfam" id="PF00753">
    <property type="entry name" value="Lactamase_B"/>
    <property type="match status" value="1"/>
</dbReference>
<dbReference type="RefSeq" id="WP_067886298.1">
    <property type="nucleotide sequence ID" value="NZ_VSFG01000009.1"/>
</dbReference>
<dbReference type="PANTHER" id="PTHR42951">
    <property type="entry name" value="METALLO-BETA-LACTAMASE DOMAIN-CONTAINING"/>
    <property type="match status" value="1"/>
</dbReference>
<dbReference type="Proteomes" id="UP000323380">
    <property type="component" value="Unassembled WGS sequence"/>
</dbReference>
<sequence length="282" mass="30587">MPESSTAALSYEVFVSEPIPTTGTLPTGAPQMWSPLSTTLVSGDTDAVLVDPPFTVEQTRRVGDWVERSGKRLTCIYITHGHGDHWFGAATLAERFPGARVYATEGTVRLMRASATGRRKAFWDGLFPGQLPDIEVSAQVLPDGGLTLEGHPLHAVEVGHSDCDDSTVLHVPALGLVVAGDVAYNNVHQYLADGGLDGGIDAWLRALDAVRALRPSAVVAGHKDAARADDPRVLDETAEYLRTARRVLAGRPEPRTFFDEMTRRYPDRLNPGTVWLNAQRLA</sequence>
<accession>A0A5D0NCG8</accession>
<dbReference type="SMART" id="SM00849">
    <property type="entry name" value="Lactamase_B"/>
    <property type="match status" value="1"/>
</dbReference>
<dbReference type="InterPro" id="IPR036866">
    <property type="entry name" value="RibonucZ/Hydroxyglut_hydro"/>
</dbReference>
<evidence type="ECO:0000313" key="2">
    <source>
        <dbReference type="EMBL" id="TYB42057.1"/>
    </source>
</evidence>
<proteinExistence type="predicted"/>
<keyword evidence="3" id="KW-1185">Reference proteome</keyword>
<dbReference type="AlphaFoldDB" id="A0A5D0NCG8"/>
<dbReference type="InterPro" id="IPR001279">
    <property type="entry name" value="Metallo-B-lactamas"/>
</dbReference>
<keyword evidence="2" id="KW-0378">Hydrolase</keyword>
<feature type="domain" description="Metallo-beta-lactamase" evidence="1">
    <location>
        <begin position="35"/>
        <end position="222"/>
    </location>
</feature>
<evidence type="ECO:0000313" key="3">
    <source>
        <dbReference type="Proteomes" id="UP000323380"/>
    </source>
</evidence>
<reference evidence="2 3" key="1">
    <citation type="submission" date="2019-08" db="EMBL/GenBank/DDBJ databases">
        <title>Actinomadura sp. nov. CYP1-5 isolated from mountain soil.</title>
        <authorList>
            <person name="Songsumanus A."/>
            <person name="Kuncharoen N."/>
            <person name="Kudo T."/>
            <person name="Yuki M."/>
            <person name="Igarashi Y."/>
            <person name="Tanasupawat S."/>
        </authorList>
    </citation>
    <scope>NUCLEOTIDE SEQUENCE [LARGE SCALE GENOMIC DNA]</scope>
    <source>
        <strain evidence="2 3">JCM 14158</strain>
    </source>
</reference>
<evidence type="ECO:0000259" key="1">
    <source>
        <dbReference type="SMART" id="SM00849"/>
    </source>
</evidence>